<evidence type="ECO:0000313" key="2">
    <source>
        <dbReference type="EMBL" id="RHW44767.1"/>
    </source>
</evidence>
<evidence type="ECO:0000256" key="1">
    <source>
        <dbReference type="SAM" id="MobiDB-lite"/>
    </source>
</evidence>
<feature type="compositionally biased region" description="Basic and acidic residues" evidence="1">
    <location>
        <begin position="28"/>
        <end position="44"/>
    </location>
</feature>
<dbReference type="AlphaFoldDB" id="A0A3R6V5P6"/>
<protein>
    <submittedName>
        <fullName evidence="2">Uncharacterized protein</fullName>
    </submittedName>
</protein>
<gene>
    <name evidence="2" type="ORF">DS832_08815</name>
</gene>
<comment type="caution">
    <text evidence="2">The sequence shown here is derived from an EMBL/GenBank/DDBJ whole genome shotgun (WGS) entry which is preliminary data.</text>
</comment>
<sequence length="110" mass="12596">MTEKIGLGAFRKNKTQRPEQIAPEQSVSEERTLPKNILEHSKRRLASKDLPKSIRLPLDTHSAISTIANIENKKIYEVVTDIVEEYIQHLPPQNKKLIRDNVEAIKKSSN</sequence>
<dbReference type="Proteomes" id="UP000284822">
    <property type="component" value="Unassembled WGS sequence"/>
</dbReference>
<accession>A0A3R6V5P6</accession>
<dbReference type="RefSeq" id="WP_118911242.1">
    <property type="nucleotide sequence ID" value="NZ_QOCS01000025.1"/>
</dbReference>
<proteinExistence type="predicted"/>
<dbReference type="EMBL" id="QOCS01000025">
    <property type="protein sequence ID" value="RHW44767.1"/>
    <property type="molecule type" value="Genomic_DNA"/>
</dbReference>
<evidence type="ECO:0000313" key="3">
    <source>
        <dbReference type="Proteomes" id="UP000284822"/>
    </source>
</evidence>
<feature type="region of interest" description="Disordered" evidence="1">
    <location>
        <begin position="1"/>
        <end position="44"/>
    </location>
</feature>
<name>A0A3R6V5P6_9LACO</name>
<reference evidence="2 3" key="1">
    <citation type="submission" date="2018-07" db="EMBL/GenBank/DDBJ databases">
        <title>Genome sequences of six Lactobacillus spp. isolated from bumble bee guts.</title>
        <authorList>
            <person name="Motta E.V.S."/>
            <person name="Moran N.A."/>
        </authorList>
    </citation>
    <scope>NUCLEOTIDE SEQUENCE [LARGE SCALE GENOMIC DNA]</scope>
    <source>
        <strain evidence="2 3">LV-8.1</strain>
    </source>
</reference>
<organism evidence="2 3">
    <name type="scientific">Bombilactobacillus bombi</name>
    <dbReference type="NCBI Taxonomy" id="1303590"/>
    <lineage>
        <taxon>Bacteria</taxon>
        <taxon>Bacillati</taxon>
        <taxon>Bacillota</taxon>
        <taxon>Bacilli</taxon>
        <taxon>Lactobacillales</taxon>
        <taxon>Lactobacillaceae</taxon>
        <taxon>Bombilactobacillus</taxon>
    </lineage>
</organism>